<dbReference type="Pfam" id="PF00069">
    <property type="entry name" value="Pkinase"/>
    <property type="match status" value="1"/>
</dbReference>
<dbReference type="EMBL" id="SDMR01000001">
    <property type="protein sequence ID" value="TBT96132.1"/>
    <property type="molecule type" value="Genomic_DNA"/>
</dbReference>
<evidence type="ECO:0000256" key="8">
    <source>
        <dbReference type="ARBA" id="ARBA00048679"/>
    </source>
</evidence>
<keyword evidence="2" id="KW-0723">Serine/threonine-protein kinase</keyword>
<evidence type="ECO:0000256" key="6">
    <source>
        <dbReference type="ARBA" id="ARBA00022840"/>
    </source>
</evidence>
<keyword evidence="4" id="KW-0547">Nucleotide-binding</keyword>
<dbReference type="PANTHER" id="PTHR43289:SF34">
    <property type="entry name" value="SERINE_THREONINE-PROTEIN KINASE YBDM-RELATED"/>
    <property type="match status" value="1"/>
</dbReference>
<dbReference type="Gene3D" id="3.30.200.20">
    <property type="entry name" value="Phosphorylase Kinase, domain 1"/>
    <property type="match status" value="1"/>
</dbReference>
<dbReference type="Proteomes" id="UP000291933">
    <property type="component" value="Unassembled WGS sequence"/>
</dbReference>
<evidence type="ECO:0000256" key="2">
    <source>
        <dbReference type="ARBA" id="ARBA00022527"/>
    </source>
</evidence>
<dbReference type="PANTHER" id="PTHR43289">
    <property type="entry name" value="MITOGEN-ACTIVATED PROTEIN KINASE KINASE KINASE 20-RELATED"/>
    <property type="match status" value="1"/>
</dbReference>
<dbReference type="RefSeq" id="WP_131170545.1">
    <property type="nucleotide sequence ID" value="NZ_FXTL01000001.1"/>
</dbReference>
<dbReference type="GO" id="GO:0004674">
    <property type="term" value="F:protein serine/threonine kinase activity"/>
    <property type="evidence" value="ECO:0007669"/>
    <property type="project" value="UniProtKB-KW"/>
</dbReference>
<dbReference type="OrthoDB" id="9762169at2"/>
<feature type="domain" description="PASTA" evidence="11">
    <location>
        <begin position="502"/>
        <end position="568"/>
    </location>
</feature>
<dbReference type="GO" id="GO:0005524">
    <property type="term" value="F:ATP binding"/>
    <property type="evidence" value="ECO:0007669"/>
    <property type="project" value="UniProtKB-KW"/>
</dbReference>
<keyword evidence="9" id="KW-0812">Transmembrane</keyword>
<evidence type="ECO:0000256" key="5">
    <source>
        <dbReference type="ARBA" id="ARBA00022777"/>
    </source>
</evidence>
<dbReference type="Gene3D" id="1.10.510.10">
    <property type="entry name" value="Transferase(Phosphotransferase) domain 1"/>
    <property type="match status" value="1"/>
</dbReference>
<evidence type="ECO:0000256" key="9">
    <source>
        <dbReference type="SAM" id="Phobius"/>
    </source>
</evidence>
<dbReference type="InterPro" id="IPR000719">
    <property type="entry name" value="Prot_kinase_dom"/>
</dbReference>
<dbReference type="FunFam" id="3.30.200.20:FF:000035">
    <property type="entry name" value="Serine/threonine protein kinase Stk1"/>
    <property type="match status" value="1"/>
</dbReference>
<keyword evidence="9" id="KW-1133">Transmembrane helix</keyword>
<dbReference type="PROSITE" id="PS00108">
    <property type="entry name" value="PROTEIN_KINASE_ST"/>
    <property type="match status" value="1"/>
</dbReference>
<comment type="catalytic activity">
    <reaction evidence="7">
        <text>L-threonyl-[protein] + ATP = O-phospho-L-threonyl-[protein] + ADP + H(+)</text>
        <dbReference type="Rhea" id="RHEA:46608"/>
        <dbReference type="Rhea" id="RHEA-COMP:11060"/>
        <dbReference type="Rhea" id="RHEA-COMP:11605"/>
        <dbReference type="ChEBI" id="CHEBI:15378"/>
        <dbReference type="ChEBI" id="CHEBI:30013"/>
        <dbReference type="ChEBI" id="CHEBI:30616"/>
        <dbReference type="ChEBI" id="CHEBI:61977"/>
        <dbReference type="ChEBI" id="CHEBI:456216"/>
        <dbReference type="EC" id="2.7.11.1"/>
    </reaction>
</comment>
<keyword evidence="9" id="KW-0472">Membrane</keyword>
<dbReference type="FunFam" id="1.10.510.10:FF:000021">
    <property type="entry name" value="Serine/threonine protein kinase"/>
    <property type="match status" value="1"/>
</dbReference>
<evidence type="ECO:0000313" key="13">
    <source>
        <dbReference type="Proteomes" id="UP000291933"/>
    </source>
</evidence>
<feature type="transmembrane region" description="Helical" evidence="9">
    <location>
        <begin position="344"/>
        <end position="366"/>
    </location>
</feature>
<keyword evidence="5 12" id="KW-0418">Kinase</keyword>
<evidence type="ECO:0000313" key="12">
    <source>
        <dbReference type="EMBL" id="TBT96132.1"/>
    </source>
</evidence>
<evidence type="ECO:0000256" key="7">
    <source>
        <dbReference type="ARBA" id="ARBA00047899"/>
    </source>
</evidence>
<dbReference type="SMART" id="SM00220">
    <property type="entry name" value="S_TKc"/>
    <property type="match status" value="1"/>
</dbReference>
<dbReference type="CDD" id="cd14014">
    <property type="entry name" value="STKc_PknB_like"/>
    <property type="match status" value="1"/>
</dbReference>
<comment type="caution">
    <text evidence="12">The sequence shown here is derived from an EMBL/GenBank/DDBJ whole genome shotgun (WGS) entry which is preliminary data.</text>
</comment>
<keyword evidence="6" id="KW-0067">ATP-binding</keyword>
<keyword evidence="13" id="KW-1185">Reference proteome</keyword>
<dbReference type="NCBIfam" id="NF033483">
    <property type="entry name" value="PknB_PASTA_kin"/>
    <property type="match status" value="1"/>
</dbReference>
<evidence type="ECO:0000256" key="3">
    <source>
        <dbReference type="ARBA" id="ARBA00022679"/>
    </source>
</evidence>
<evidence type="ECO:0000256" key="1">
    <source>
        <dbReference type="ARBA" id="ARBA00012513"/>
    </source>
</evidence>
<evidence type="ECO:0000256" key="4">
    <source>
        <dbReference type="ARBA" id="ARBA00022741"/>
    </source>
</evidence>
<gene>
    <name evidence="12" type="primary">pknB</name>
    <name evidence="12" type="ORF">ET996_00195</name>
</gene>
<dbReference type="Pfam" id="PF03793">
    <property type="entry name" value="PASTA"/>
    <property type="match status" value="4"/>
</dbReference>
<dbReference type="InterPro" id="IPR011009">
    <property type="entry name" value="Kinase-like_dom_sf"/>
</dbReference>
<dbReference type="CDD" id="cd06577">
    <property type="entry name" value="PASTA_pknB"/>
    <property type="match status" value="3"/>
</dbReference>
<dbReference type="PROSITE" id="PS51178">
    <property type="entry name" value="PASTA"/>
    <property type="match status" value="3"/>
</dbReference>
<sequence length="631" mass="65572">MTTTDASDPMVGRLVDDRYRIVRRLARGGMAVVYVAQDLRLARTVALKMMYESLGHDPDFVRRFDVEARSAARLVHPHVVGVFDQGVDGDRPYLVMEYVDGPTLRSVVTDQAPLDPSRAVGLMIQVAEGVAAAHEAGIIHRDLKPENILVAAREQLKVADFGLARAVTATTASGFSTLLGTVSYAAPEVVTEGQADTRSDVYALGVVLYELLTGKQPHTGETPLQVAYSHVHTNVAPPSSVGVPGIPDYLDALVLAATAREPAQRLADAGVLLARLRQVRDALAAGVRNSPLLAAQQAAVGLGPDETATQHLASPRPGATVAVPNTTAKLAPVVVARKRRRRRLLPLLAVLLILGLLGGAGSWYLLEGRFTTMPALAGLTEAEAVGLAKDHHLTVHFNSDFSETVPAGKVISSDPDAGVRVISGGEVSAYLSKGPERYTVPKLAGTPAADAAAALSNAHLALGTPTEVWSDTVAAGVVISSDPDAGASVKSGTGVNLTVSKGPQPVTLVSYVGKPLAEAKAFYEGAGLKVAVSAEQNDDRVPSGSVISQDPASGTVAKGGTVSFVVSKGPVMVAVPKITGLAEAAAVKAITNAGLKANVSYRSKYLMRATNTNPAEGTLVPKGSAVTIFIV</sequence>
<feature type="domain" description="PASTA" evidence="11">
    <location>
        <begin position="371"/>
        <end position="433"/>
    </location>
</feature>
<protein>
    <recommendedName>
        <fullName evidence="1">non-specific serine/threonine protein kinase</fullName>
        <ecNumber evidence="1">2.7.11.1</ecNumber>
    </recommendedName>
</protein>
<dbReference type="AlphaFoldDB" id="A0A4Q9KNJ0"/>
<evidence type="ECO:0000259" key="11">
    <source>
        <dbReference type="PROSITE" id="PS51178"/>
    </source>
</evidence>
<feature type="domain" description="PASTA" evidence="11">
    <location>
        <begin position="434"/>
        <end position="501"/>
    </location>
</feature>
<dbReference type="SMART" id="SM00740">
    <property type="entry name" value="PASTA"/>
    <property type="match status" value="4"/>
</dbReference>
<organism evidence="12 13">
    <name type="scientific">Propioniciclava tarda</name>
    <dbReference type="NCBI Taxonomy" id="433330"/>
    <lineage>
        <taxon>Bacteria</taxon>
        <taxon>Bacillati</taxon>
        <taxon>Actinomycetota</taxon>
        <taxon>Actinomycetes</taxon>
        <taxon>Propionibacteriales</taxon>
        <taxon>Propionibacteriaceae</taxon>
        <taxon>Propioniciclava</taxon>
    </lineage>
</organism>
<dbReference type="InterPro" id="IPR005543">
    <property type="entry name" value="PASTA_dom"/>
</dbReference>
<proteinExistence type="predicted"/>
<name>A0A4Q9KNJ0_PROTD</name>
<dbReference type="GO" id="GO:0045717">
    <property type="term" value="P:negative regulation of fatty acid biosynthetic process"/>
    <property type="evidence" value="ECO:0007669"/>
    <property type="project" value="UniProtKB-ARBA"/>
</dbReference>
<dbReference type="SUPFAM" id="SSF56112">
    <property type="entry name" value="Protein kinase-like (PK-like)"/>
    <property type="match status" value="1"/>
</dbReference>
<accession>A0A4Q9KNJ0</accession>
<dbReference type="PROSITE" id="PS50011">
    <property type="entry name" value="PROTEIN_KINASE_DOM"/>
    <property type="match status" value="1"/>
</dbReference>
<comment type="catalytic activity">
    <reaction evidence="8">
        <text>L-seryl-[protein] + ATP = O-phospho-L-seryl-[protein] + ADP + H(+)</text>
        <dbReference type="Rhea" id="RHEA:17989"/>
        <dbReference type="Rhea" id="RHEA-COMP:9863"/>
        <dbReference type="Rhea" id="RHEA-COMP:11604"/>
        <dbReference type="ChEBI" id="CHEBI:15378"/>
        <dbReference type="ChEBI" id="CHEBI:29999"/>
        <dbReference type="ChEBI" id="CHEBI:30616"/>
        <dbReference type="ChEBI" id="CHEBI:83421"/>
        <dbReference type="ChEBI" id="CHEBI:456216"/>
        <dbReference type="EC" id="2.7.11.1"/>
    </reaction>
</comment>
<evidence type="ECO:0000259" key="10">
    <source>
        <dbReference type="PROSITE" id="PS50011"/>
    </source>
</evidence>
<feature type="domain" description="Protein kinase" evidence="10">
    <location>
        <begin position="19"/>
        <end position="293"/>
    </location>
</feature>
<dbReference type="InterPro" id="IPR008271">
    <property type="entry name" value="Ser/Thr_kinase_AS"/>
</dbReference>
<dbReference type="Gene3D" id="3.30.10.20">
    <property type="match status" value="4"/>
</dbReference>
<reference evidence="12 13" key="1">
    <citation type="submission" date="2019-01" db="EMBL/GenBank/DDBJ databases">
        <title>Lactibacter flavus gen. nov., sp. nov., a novel bacterium of the family Propionibacteriaceae isolated from raw milk and dairy products.</title>
        <authorList>
            <person name="Huptas C."/>
            <person name="Wenning M."/>
            <person name="Breitenwieser F."/>
            <person name="Doll E."/>
            <person name="Von Neubeck M."/>
            <person name="Busse H.-J."/>
            <person name="Scherer S."/>
        </authorList>
    </citation>
    <scope>NUCLEOTIDE SEQUENCE [LARGE SCALE GENOMIC DNA]</scope>
    <source>
        <strain evidence="12 13">DSM 22130</strain>
    </source>
</reference>
<keyword evidence="3" id="KW-0808">Transferase</keyword>
<dbReference type="EC" id="2.7.11.1" evidence="1"/>